<dbReference type="InterPro" id="IPR037120">
    <property type="entry name" value="Haem_peroxidase_sf_animal"/>
</dbReference>
<dbReference type="SUPFAM" id="SSF48113">
    <property type="entry name" value="Heme-dependent peroxidases"/>
    <property type="match status" value="1"/>
</dbReference>
<dbReference type="EC" id="1.11.1.7" evidence="5"/>
<keyword evidence="4" id="KW-0325">Glycoprotein</keyword>
<organism evidence="5 6">
    <name type="scientific">Halocaridina rubra</name>
    <name type="common">Hawaiian red shrimp</name>
    <dbReference type="NCBI Taxonomy" id="373956"/>
    <lineage>
        <taxon>Eukaryota</taxon>
        <taxon>Metazoa</taxon>
        <taxon>Ecdysozoa</taxon>
        <taxon>Arthropoda</taxon>
        <taxon>Crustacea</taxon>
        <taxon>Multicrustacea</taxon>
        <taxon>Malacostraca</taxon>
        <taxon>Eumalacostraca</taxon>
        <taxon>Eucarida</taxon>
        <taxon>Decapoda</taxon>
        <taxon>Pleocyemata</taxon>
        <taxon>Caridea</taxon>
        <taxon>Atyoidea</taxon>
        <taxon>Atyidae</taxon>
        <taxon>Halocaridina</taxon>
    </lineage>
</organism>
<dbReference type="GO" id="GO:0005576">
    <property type="term" value="C:extracellular region"/>
    <property type="evidence" value="ECO:0007669"/>
    <property type="project" value="UniProtKB-SubCell"/>
</dbReference>
<feature type="non-terminal residue" evidence="5">
    <location>
        <position position="1"/>
    </location>
</feature>
<keyword evidence="6" id="KW-1185">Reference proteome</keyword>
<evidence type="ECO:0000256" key="1">
    <source>
        <dbReference type="ARBA" id="ARBA00004613"/>
    </source>
</evidence>
<protein>
    <submittedName>
        <fullName evidence="5">Oxidoreductase activity, acting on peroxide as acceptor</fullName>
        <ecNumber evidence="5">1.11.1.7</ecNumber>
    </submittedName>
</protein>
<keyword evidence="5" id="KW-0560">Oxidoreductase</keyword>
<reference evidence="5 6" key="1">
    <citation type="submission" date="2023-11" db="EMBL/GenBank/DDBJ databases">
        <title>Halocaridina rubra genome assembly.</title>
        <authorList>
            <person name="Smith C."/>
        </authorList>
    </citation>
    <scope>NUCLEOTIDE SEQUENCE [LARGE SCALE GENOMIC DNA]</scope>
    <source>
        <strain evidence="5">EP-1</strain>
        <tissue evidence="5">Whole</tissue>
    </source>
</reference>
<name>A0AAN8XI96_HALRR</name>
<dbReference type="PANTHER" id="PTHR11475">
    <property type="entry name" value="OXIDASE/PEROXIDASE"/>
    <property type="match status" value="1"/>
</dbReference>
<accession>A0AAN8XI96</accession>
<keyword evidence="3 5" id="KW-0575">Peroxidase</keyword>
<dbReference type="PANTHER" id="PTHR11475:SF4">
    <property type="entry name" value="CHORION PEROXIDASE"/>
    <property type="match status" value="1"/>
</dbReference>
<dbReference type="InterPro" id="IPR010255">
    <property type="entry name" value="Haem_peroxidase_sf"/>
</dbReference>
<comment type="caution">
    <text evidence="5">The sequence shown here is derived from an EMBL/GenBank/DDBJ whole genome shotgun (WGS) entry which is preliminary data.</text>
</comment>
<evidence type="ECO:0000313" key="6">
    <source>
        <dbReference type="Proteomes" id="UP001381693"/>
    </source>
</evidence>
<proteinExistence type="predicted"/>
<dbReference type="Gene3D" id="1.10.640.10">
    <property type="entry name" value="Haem peroxidase domain superfamily, animal type"/>
    <property type="match status" value="1"/>
</dbReference>
<dbReference type="PROSITE" id="PS50292">
    <property type="entry name" value="PEROXIDASE_3"/>
    <property type="match status" value="1"/>
</dbReference>
<dbReference type="EMBL" id="JAXCGZ010003416">
    <property type="protein sequence ID" value="KAK7083336.1"/>
    <property type="molecule type" value="Genomic_DNA"/>
</dbReference>
<dbReference type="AlphaFoldDB" id="A0AAN8XI96"/>
<dbReference type="GO" id="GO:0140825">
    <property type="term" value="F:lactoperoxidase activity"/>
    <property type="evidence" value="ECO:0007669"/>
    <property type="project" value="UniProtKB-EC"/>
</dbReference>
<evidence type="ECO:0000256" key="3">
    <source>
        <dbReference type="ARBA" id="ARBA00022559"/>
    </source>
</evidence>
<gene>
    <name evidence="5" type="primary">HPX5_1</name>
    <name evidence="5" type="ORF">SK128_025992</name>
</gene>
<comment type="subcellular location">
    <subcellularLocation>
        <location evidence="1">Secreted</location>
    </subcellularLocation>
</comment>
<evidence type="ECO:0000256" key="4">
    <source>
        <dbReference type="ARBA" id="ARBA00023180"/>
    </source>
</evidence>
<sequence length="54" mass="6087">LGDRFFYENGGSEASFSEAQLEQIRKTSLARVMCDNSDDLEMMQPMAFVQAHLA</sequence>
<feature type="non-terminal residue" evidence="5">
    <location>
        <position position="54"/>
    </location>
</feature>
<dbReference type="GO" id="GO:0006979">
    <property type="term" value="P:response to oxidative stress"/>
    <property type="evidence" value="ECO:0007669"/>
    <property type="project" value="InterPro"/>
</dbReference>
<dbReference type="GO" id="GO:0020037">
    <property type="term" value="F:heme binding"/>
    <property type="evidence" value="ECO:0007669"/>
    <property type="project" value="InterPro"/>
</dbReference>
<keyword evidence="2" id="KW-0964">Secreted</keyword>
<dbReference type="Pfam" id="PF03098">
    <property type="entry name" value="An_peroxidase"/>
    <property type="match status" value="1"/>
</dbReference>
<evidence type="ECO:0000313" key="5">
    <source>
        <dbReference type="EMBL" id="KAK7083336.1"/>
    </source>
</evidence>
<evidence type="ECO:0000256" key="2">
    <source>
        <dbReference type="ARBA" id="ARBA00022525"/>
    </source>
</evidence>
<dbReference type="Proteomes" id="UP001381693">
    <property type="component" value="Unassembled WGS sequence"/>
</dbReference>
<dbReference type="InterPro" id="IPR019791">
    <property type="entry name" value="Haem_peroxidase_animal"/>
</dbReference>